<organism evidence="1 2">
    <name type="scientific">Lyophyllum shimeji</name>
    <name type="common">Hon-shimeji</name>
    <name type="synonym">Tricholoma shimeji</name>
    <dbReference type="NCBI Taxonomy" id="47721"/>
    <lineage>
        <taxon>Eukaryota</taxon>
        <taxon>Fungi</taxon>
        <taxon>Dikarya</taxon>
        <taxon>Basidiomycota</taxon>
        <taxon>Agaricomycotina</taxon>
        <taxon>Agaricomycetes</taxon>
        <taxon>Agaricomycetidae</taxon>
        <taxon>Agaricales</taxon>
        <taxon>Tricholomatineae</taxon>
        <taxon>Lyophyllaceae</taxon>
        <taxon>Lyophyllum</taxon>
    </lineage>
</organism>
<reference evidence="1" key="1">
    <citation type="submission" date="2022-07" db="EMBL/GenBank/DDBJ databases">
        <title>The genome of Lyophyllum shimeji provides insight into the initial evolution of ectomycorrhizal fungal genome.</title>
        <authorList>
            <person name="Kobayashi Y."/>
            <person name="Shibata T."/>
            <person name="Hirakawa H."/>
            <person name="Shigenobu S."/>
            <person name="Nishiyama T."/>
            <person name="Yamada A."/>
            <person name="Hasebe M."/>
            <person name="Kawaguchi M."/>
        </authorList>
    </citation>
    <scope>NUCLEOTIDE SEQUENCE</scope>
    <source>
        <strain evidence="1">AT787</strain>
    </source>
</reference>
<keyword evidence="2" id="KW-1185">Reference proteome</keyword>
<gene>
    <name evidence="1" type="ORF">LshimejAT787_1202380</name>
</gene>
<sequence>MKGAECGRLSAGKLELCHICNNTRCALRAHQQWFIHELTDLLDVLVHRGHAPRCICHKIAPASTRTCTHLHAPCHGWARTGTHGHAQTTHWRAPNTHWHAPTTTLARISCAQFS</sequence>
<evidence type="ECO:0000313" key="1">
    <source>
        <dbReference type="EMBL" id="GLB42789.1"/>
    </source>
</evidence>
<dbReference type="AlphaFoldDB" id="A0A9P3UPH9"/>
<dbReference type="Proteomes" id="UP001063166">
    <property type="component" value="Unassembled WGS sequence"/>
</dbReference>
<accession>A0A9P3UPH9</accession>
<dbReference type="EMBL" id="BRPK01000012">
    <property type="protein sequence ID" value="GLB42789.1"/>
    <property type="molecule type" value="Genomic_DNA"/>
</dbReference>
<proteinExistence type="predicted"/>
<comment type="caution">
    <text evidence="1">The sequence shown here is derived from an EMBL/GenBank/DDBJ whole genome shotgun (WGS) entry which is preliminary data.</text>
</comment>
<evidence type="ECO:0000313" key="2">
    <source>
        <dbReference type="Proteomes" id="UP001063166"/>
    </source>
</evidence>
<name>A0A9P3UPH9_LYOSH</name>
<protein>
    <submittedName>
        <fullName evidence="1">Uncharacterized protein</fullName>
    </submittedName>
</protein>